<evidence type="ECO:0000256" key="1">
    <source>
        <dbReference type="SAM" id="MobiDB-lite"/>
    </source>
</evidence>
<organism evidence="2 3">
    <name type="scientific">Volvox reticuliferus</name>
    <dbReference type="NCBI Taxonomy" id="1737510"/>
    <lineage>
        <taxon>Eukaryota</taxon>
        <taxon>Viridiplantae</taxon>
        <taxon>Chlorophyta</taxon>
        <taxon>core chlorophytes</taxon>
        <taxon>Chlorophyceae</taxon>
        <taxon>CS clade</taxon>
        <taxon>Chlamydomonadales</taxon>
        <taxon>Volvocaceae</taxon>
        <taxon>Volvox</taxon>
    </lineage>
</organism>
<reference evidence="2" key="1">
    <citation type="journal article" date="2021" name="Proc. Natl. Acad. Sci. U.S.A.">
        <title>Three genomes in the algal genus Volvox reveal the fate of a haploid sex-determining region after a transition to homothallism.</title>
        <authorList>
            <person name="Yamamoto K."/>
            <person name="Hamaji T."/>
            <person name="Kawai-Toyooka H."/>
            <person name="Matsuzaki R."/>
            <person name="Takahashi F."/>
            <person name="Nishimura Y."/>
            <person name="Kawachi M."/>
            <person name="Noguchi H."/>
            <person name="Minakuchi Y."/>
            <person name="Umen J.G."/>
            <person name="Toyoda A."/>
            <person name="Nozaki H."/>
        </authorList>
    </citation>
    <scope>NUCLEOTIDE SEQUENCE</scope>
    <source>
        <strain evidence="2">NIES-3786</strain>
    </source>
</reference>
<dbReference type="Proteomes" id="UP000747110">
    <property type="component" value="Unassembled WGS sequence"/>
</dbReference>
<feature type="region of interest" description="Disordered" evidence="1">
    <location>
        <begin position="167"/>
        <end position="186"/>
    </location>
</feature>
<protein>
    <submittedName>
        <fullName evidence="2">Uncharacterized protein</fullName>
    </submittedName>
</protein>
<evidence type="ECO:0000313" key="3">
    <source>
        <dbReference type="Proteomes" id="UP000747110"/>
    </source>
</evidence>
<comment type="caution">
    <text evidence="2">The sequence shown here is derived from an EMBL/GenBank/DDBJ whole genome shotgun (WGS) entry which is preliminary data.</text>
</comment>
<keyword evidence="3" id="KW-1185">Reference proteome</keyword>
<gene>
    <name evidence="2" type="ORF">Vretifemale_10093</name>
</gene>
<sequence>MCRLLRCSACLPKTANPTQALRDAASNCNVRLVHIFTFSRPGIRVSELHGKSGKSQHVQWYGVQRPTDVILKLAPRVLGPIPPDIADSLVPTSTSGCDDQAESVSHAFAAWLTGQPLPQQAEVLGTGTETVVAADGGTGGRCTGKKITWPSSAPGLKWNRLLGSKTARGGGGAAAAPPEAPGDDSNAAIKAGAAPAVAAHKRAVTLEAAWSEFERRVLERPVAEYATDLERAWLAELKMMPMEDVVAETAGGA</sequence>
<dbReference type="AlphaFoldDB" id="A0A8J4CJN0"/>
<evidence type="ECO:0000313" key="2">
    <source>
        <dbReference type="EMBL" id="GIL80948.1"/>
    </source>
</evidence>
<accession>A0A8J4CJN0</accession>
<proteinExistence type="predicted"/>
<name>A0A8J4CJN0_9CHLO</name>
<dbReference type="EMBL" id="BNCP01000020">
    <property type="protein sequence ID" value="GIL80948.1"/>
    <property type="molecule type" value="Genomic_DNA"/>
</dbReference>